<evidence type="ECO:0000313" key="1">
    <source>
        <dbReference type="EMBL" id="MBD2317570.1"/>
    </source>
</evidence>
<gene>
    <name evidence="1" type="ORF">H6G05_12025</name>
</gene>
<dbReference type="EMBL" id="JACJQY010000017">
    <property type="protein sequence ID" value="MBD2317570.1"/>
    <property type="molecule type" value="Genomic_DNA"/>
</dbReference>
<organism evidence="1 2">
    <name type="scientific">Phormidium tenue FACHB-1050</name>
    <dbReference type="NCBI Taxonomy" id="2692857"/>
    <lineage>
        <taxon>Bacteria</taxon>
        <taxon>Bacillati</taxon>
        <taxon>Cyanobacteriota</taxon>
        <taxon>Cyanophyceae</taxon>
        <taxon>Oscillatoriophycideae</taxon>
        <taxon>Oscillatoriales</taxon>
        <taxon>Oscillatoriaceae</taxon>
        <taxon>Phormidium</taxon>
    </lineage>
</organism>
<reference evidence="1 2" key="1">
    <citation type="journal article" date="2020" name="ISME J.">
        <title>Comparative genomics reveals insights into cyanobacterial evolution and habitat adaptation.</title>
        <authorList>
            <person name="Chen M.Y."/>
            <person name="Teng W.K."/>
            <person name="Zhao L."/>
            <person name="Hu C.X."/>
            <person name="Zhou Y.K."/>
            <person name="Han B.P."/>
            <person name="Song L.R."/>
            <person name="Shu W.S."/>
        </authorList>
    </citation>
    <scope>NUCLEOTIDE SEQUENCE [LARGE SCALE GENOMIC DNA]</scope>
    <source>
        <strain evidence="1 2">FACHB-1050</strain>
    </source>
</reference>
<name>A0ABR8CBM0_9CYAN</name>
<comment type="caution">
    <text evidence="1">The sequence shown here is derived from an EMBL/GenBank/DDBJ whole genome shotgun (WGS) entry which is preliminary data.</text>
</comment>
<evidence type="ECO:0000313" key="2">
    <source>
        <dbReference type="Proteomes" id="UP000618445"/>
    </source>
</evidence>
<keyword evidence="2" id="KW-1185">Reference proteome</keyword>
<dbReference type="Proteomes" id="UP000618445">
    <property type="component" value="Unassembled WGS sequence"/>
</dbReference>
<proteinExistence type="predicted"/>
<sequence length="77" mass="8774">MEIDPNIPIQTQLAGLGQLRDLRTNPNLKGADINFLLQQTPTQLEKLLRLGEIEAKTYKQIMKAFEGRDLGKRGKRK</sequence>
<accession>A0ABR8CBM0</accession>
<dbReference type="RefSeq" id="WP_190578407.1">
    <property type="nucleotide sequence ID" value="NZ_CAWPQU010000009.1"/>
</dbReference>
<protein>
    <submittedName>
        <fullName evidence="1">Uncharacterized protein</fullName>
    </submittedName>
</protein>